<feature type="compositionally biased region" description="Low complexity" evidence="9">
    <location>
        <begin position="15"/>
        <end position="43"/>
    </location>
</feature>
<evidence type="ECO:0000256" key="9">
    <source>
        <dbReference type="SAM" id="MobiDB-lite"/>
    </source>
</evidence>
<accession>A0A1W0XC91</accession>
<dbReference type="InterPro" id="IPR015411">
    <property type="entry name" value="Rep_factor_Mcm10_C"/>
</dbReference>
<keyword evidence="4" id="KW-0235">DNA replication</keyword>
<dbReference type="Pfam" id="PF22379">
    <property type="entry name" value="OB_MCM10"/>
    <property type="match status" value="1"/>
</dbReference>
<evidence type="ECO:0000256" key="4">
    <source>
        <dbReference type="ARBA" id="ARBA00022705"/>
    </source>
</evidence>
<dbReference type="InterPro" id="IPR040184">
    <property type="entry name" value="Mcm10"/>
</dbReference>
<evidence type="ECO:0000256" key="7">
    <source>
        <dbReference type="ARBA" id="ARBA00022833"/>
    </source>
</evidence>
<proteinExistence type="inferred from homology"/>
<feature type="compositionally biased region" description="Basic and acidic residues" evidence="9">
    <location>
        <begin position="55"/>
        <end position="70"/>
    </location>
</feature>
<feature type="region of interest" description="Disordered" evidence="9">
    <location>
        <begin position="620"/>
        <end position="650"/>
    </location>
</feature>
<evidence type="ECO:0000259" key="10">
    <source>
        <dbReference type="SMART" id="SM01280"/>
    </source>
</evidence>
<evidence type="ECO:0000313" key="12">
    <source>
        <dbReference type="Proteomes" id="UP000192578"/>
    </source>
</evidence>
<dbReference type="SMART" id="SM01280">
    <property type="entry name" value="Mcm10"/>
    <property type="match status" value="1"/>
</dbReference>
<comment type="similarity">
    <text evidence="2">Belongs to the MCM10 family.</text>
</comment>
<dbReference type="AlphaFoldDB" id="A0A1W0XC91"/>
<keyword evidence="6" id="KW-0863">Zinc-finger</keyword>
<dbReference type="Proteomes" id="UP000192578">
    <property type="component" value="Unassembled WGS sequence"/>
</dbReference>
<keyword evidence="12" id="KW-1185">Reference proteome</keyword>
<dbReference type="Pfam" id="PF09332">
    <property type="entry name" value="Mcm10"/>
    <property type="match status" value="1"/>
</dbReference>
<feature type="region of interest" description="Disordered" evidence="9">
    <location>
        <begin position="138"/>
        <end position="184"/>
    </location>
</feature>
<comment type="subcellular location">
    <subcellularLocation>
        <location evidence="1">Nucleus</location>
    </subcellularLocation>
</comment>
<name>A0A1W0XC91_HYPEX</name>
<dbReference type="InterPro" id="IPR015408">
    <property type="entry name" value="Znf_Mcm10/DnaG"/>
</dbReference>
<feature type="domain" description="Replication factor Mcm10 C-terminal" evidence="10">
    <location>
        <begin position="505"/>
        <end position="865"/>
    </location>
</feature>
<dbReference type="GO" id="GO:0043596">
    <property type="term" value="C:nuclear replication fork"/>
    <property type="evidence" value="ECO:0007669"/>
    <property type="project" value="TreeGrafter"/>
</dbReference>
<keyword evidence="7" id="KW-0862">Zinc</keyword>
<feature type="compositionally biased region" description="Basic and acidic residues" evidence="9">
    <location>
        <begin position="164"/>
        <end position="174"/>
    </location>
</feature>
<dbReference type="GO" id="GO:0003688">
    <property type="term" value="F:DNA replication origin binding"/>
    <property type="evidence" value="ECO:0007669"/>
    <property type="project" value="TreeGrafter"/>
</dbReference>
<evidence type="ECO:0000256" key="3">
    <source>
        <dbReference type="ARBA" id="ARBA00017770"/>
    </source>
</evidence>
<dbReference type="Gene3D" id="2.40.50.140">
    <property type="entry name" value="Nucleic acid-binding proteins"/>
    <property type="match status" value="1"/>
</dbReference>
<evidence type="ECO:0000256" key="5">
    <source>
        <dbReference type="ARBA" id="ARBA00022723"/>
    </source>
</evidence>
<dbReference type="EMBL" id="MTYJ01000003">
    <property type="protein sequence ID" value="OQV25123.1"/>
    <property type="molecule type" value="Genomic_DNA"/>
</dbReference>
<evidence type="ECO:0000256" key="6">
    <source>
        <dbReference type="ARBA" id="ARBA00022771"/>
    </source>
</evidence>
<reference evidence="12" key="1">
    <citation type="submission" date="2017-01" db="EMBL/GenBank/DDBJ databases">
        <title>Comparative genomics of anhydrobiosis in the tardigrade Hypsibius dujardini.</title>
        <authorList>
            <person name="Yoshida Y."/>
            <person name="Koutsovoulos G."/>
            <person name="Laetsch D."/>
            <person name="Stevens L."/>
            <person name="Kumar S."/>
            <person name="Horikawa D."/>
            <person name="Ishino K."/>
            <person name="Komine S."/>
            <person name="Tomita M."/>
            <person name="Blaxter M."/>
            <person name="Arakawa K."/>
        </authorList>
    </citation>
    <scope>NUCLEOTIDE SEQUENCE [LARGE SCALE GENOMIC DNA]</scope>
    <source>
        <strain evidence="12">Z151</strain>
    </source>
</reference>
<feature type="compositionally biased region" description="Polar residues" evidence="9">
    <location>
        <begin position="632"/>
        <end position="648"/>
    </location>
</feature>
<dbReference type="InterPro" id="IPR055065">
    <property type="entry name" value="OB_MCM10"/>
</dbReference>
<dbReference type="PANTHER" id="PTHR13454">
    <property type="entry name" value="PROTEIN MCM10 HOMOLOG"/>
    <property type="match status" value="1"/>
</dbReference>
<feature type="region of interest" description="Disordered" evidence="9">
    <location>
        <begin position="1"/>
        <end position="102"/>
    </location>
</feature>
<keyword evidence="5" id="KW-0479">Metal-binding</keyword>
<dbReference type="OrthoDB" id="273123at2759"/>
<gene>
    <name evidence="11" type="ORF">BV898_00816</name>
</gene>
<dbReference type="Pfam" id="PF09329">
    <property type="entry name" value="zf-primase"/>
    <property type="match status" value="1"/>
</dbReference>
<dbReference type="PANTHER" id="PTHR13454:SF11">
    <property type="entry name" value="PROTEIN MCM10 HOMOLOG"/>
    <property type="match status" value="1"/>
</dbReference>
<protein>
    <recommendedName>
        <fullName evidence="3">Protein MCM10 homolog</fullName>
    </recommendedName>
</protein>
<organism evidence="11 12">
    <name type="scientific">Hypsibius exemplaris</name>
    <name type="common">Freshwater tardigrade</name>
    <dbReference type="NCBI Taxonomy" id="2072580"/>
    <lineage>
        <taxon>Eukaryota</taxon>
        <taxon>Metazoa</taxon>
        <taxon>Ecdysozoa</taxon>
        <taxon>Tardigrada</taxon>
        <taxon>Eutardigrada</taxon>
        <taxon>Parachela</taxon>
        <taxon>Hypsibioidea</taxon>
        <taxon>Hypsibiidae</taxon>
        <taxon>Hypsibius</taxon>
    </lineage>
</organism>
<evidence type="ECO:0000256" key="1">
    <source>
        <dbReference type="ARBA" id="ARBA00004123"/>
    </source>
</evidence>
<keyword evidence="8" id="KW-0539">Nucleus</keyword>
<evidence type="ECO:0000256" key="2">
    <source>
        <dbReference type="ARBA" id="ARBA00009679"/>
    </source>
</evidence>
<dbReference type="GO" id="GO:0006270">
    <property type="term" value="P:DNA replication initiation"/>
    <property type="evidence" value="ECO:0007669"/>
    <property type="project" value="InterPro"/>
</dbReference>
<comment type="caution">
    <text evidence="11">The sequence shown here is derived from an EMBL/GenBank/DDBJ whole genome shotgun (WGS) entry which is preliminary data.</text>
</comment>
<feature type="compositionally biased region" description="Low complexity" evidence="9">
    <location>
        <begin position="74"/>
        <end position="99"/>
    </location>
</feature>
<dbReference type="Pfam" id="PF24863">
    <property type="entry name" value="zf-CCCH_Mcm10"/>
    <property type="match status" value="1"/>
</dbReference>
<dbReference type="GO" id="GO:0003697">
    <property type="term" value="F:single-stranded DNA binding"/>
    <property type="evidence" value="ECO:0007669"/>
    <property type="project" value="InterPro"/>
</dbReference>
<sequence length="867" mass="94021">MDGEDDFDDLVAAMSAEVFEESPSVPEPAAESSPTSLPSSPASDGTSETAKMLQRIKELEAALAREKGINSEKPPTAANSSSFTSPSPSHSPKPTTKPALTDLPYNIFTNKVSSAPIPAASGGTQPVKLTLSDIGLSETSSDEDEDFGHTLSKGGRELKRKLAQRAEDEQETSKKSKRFGYSDGGSLGNTSPFASFSVPLPTQAQRTGVLSERKSDSKRKVVEKCGLSGIRIANPFMSTEVVKNTAGDKRICKLSLLPSLRSQITNQTEWITIGVVVQKLPTKTAANGAPFSLWKLSDLEDTVHLTTLFLFSDAHKADCNIPVRTVIAIMNPSLMPKKEGKDDQLAISVNAPGRLLELGFSEDMGICRGQTKAGAACGNLVNTAKAEYCVYHLHGALQKMGSHRMELQSNFSGVQPKTSKVKEAANGYFYGGKMYTSPLSQKTSKMPAKDDDFTCSSAKKPLPLSKEAQALINEARITVKAKMTEQEQKALDALTAKNAQLNQLVVIDGPGARNLVRSASKQERDSKPVQFLTPSQLLKNHKAGMAKLLADQNKKVAGNTAELAKASYTANSLTSPVSSKPSAIRGKFPSALPTSATGCSSSPAMVCLDDDDFLLDKPATVTTPRNRPVPSLTKTSLPAKPSNSTPSQARALAKLKETGKSVKKTDPNRTSTGLSAVARERIERINSTRKQARGDDIVDLDANLKVTTKPQICNLQDDAELQALLNETSMHDDLCKLNDIDYMDAYFKRSAAKESLEEAIENTKEIECSVVTCKQCKYTASSLAERCFKEKHDHVKHKAVKRFFQCRKCSKRKPSFNAIMPSPCKNCGMQNFERCGMTAYDKKGPKLDTEILHIRGIEESKYLNSFD</sequence>
<dbReference type="GO" id="GO:0008270">
    <property type="term" value="F:zinc ion binding"/>
    <property type="evidence" value="ECO:0007669"/>
    <property type="project" value="UniProtKB-KW"/>
</dbReference>
<evidence type="ECO:0000313" key="11">
    <source>
        <dbReference type="EMBL" id="OQV25123.1"/>
    </source>
</evidence>
<dbReference type="InterPro" id="IPR056791">
    <property type="entry name" value="Znf_Mcm10_C"/>
</dbReference>
<evidence type="ECO:0000256" key="8">
    <source>
        <dbReference type="ARBA" id="ARBA00023242"/>
    </source>
</evidence>
<dbReference type="InterPro" id="IPR012340">
    <property type="entry name" value="NA-bd_OB-fold"/>
</dbReference>